<dbReference type="Proteomes" id="UP001596137">
    <property type="component" value="Unassembled WGS sequence"/>
</dbReference>
<dbReference type="EMBL" id="JBHSRF010000009">
    <property type="protein sequence ID" value="MFC6081333.1"/>
    <property type="molecule type" value="Genomic_DNA"/>
</dbReference>
<feature type="signal peptide" evidence="1">
    <location>
        <begin position="1"/>
        <end position="23"/>
    </location>
</feature>
<protein>
    <submittedName>
        <fullName evidence="2">Uncharacterized protein</fullName>
    </submittedName>
</protein>
<name>A0ABW1NEL2_9ACTN</name>
<gene>
    <name evidence="2" type="ORF">ACFP1K_09195</name>
</gene>
<keyword evidence="1" id="KW-0732">Signal</keyword>
<evidence type="ECO:0000313" key="3">
    <source>
        <dbReference type="Proteomes" id="UP001596137"/>
    </source>
</evidence>
<keyword evidence="3" id="KW-1185">Reference proteome</keyword>
<dbReference type="RefSeq" id="WP_380749056.1">
    <property type="nucleotide sequence ID" value="NZ_JBHSRF010000009.1"/>
</dbReference>
<reference evidence="3" key="1">
    <citation type="journal article" date="2019" name="Int. J. Syst. Evol. Microbiol.">
        <title>The Global Catalogue of Microorganisms (GCM) 10K type strain sequencing project: providing services to taxonomists for standard genome sequencing and annotation.</title>
        <authorList>
            <consortium name="The Broad Institute Genomics Platform"/>
            <consortium name="The Broad Institute Genome Sequencing Center for Infectious Disease"/>
            <person name="Wu L."/>
            <person name="Ma J."/>
        </authorList>
    </citation>
    <scope>NUCLEOTIDE SEQUENCE [LARGE SCALE GENOMIC DNA]</scope>
    <source>
        <strain evidence="3">JCM 30346</strain>
    </source>
</reference>
<proteinExistence type="predicted"/>
<organism evidence="2 3">
    <name type="scientific">Sphaerisporangium aureirubrum</name>
    <dbReference type="NCBI Taxonomy" id="1544736"/>
    <lineage>
        <taxon>Bacteria</taxon>
        <taxon>Bacillati</taxon>
        <taxon>Actinomycetota</taxon>
        <taxon>Actinomycetes</taxon>
        <taxon>Streptosporangiales</taxon>
        <taxon>Streptosporangiaceae</taxon>
        <taxon>Sphaerisporangium</taxon>
    </lineage>
</organism>
<sequence>MRRLFVAAAVTALLGIGVLPAHAGAGSVPPVAKPCAGDLPGDTVHLAKTVDLLTLPAGTWIDIPLEVTLPLPGSYALDANIHGRVWGKPPFNTLIRARLFNVTANSAVPGSVRTVVHVADQNPARDEIGRRETAPINEDILVTGPTAIRVQVLWANLEGAAAIAEILNDEGGTSSLRFVRI</sequence>
<feature type="chain" id="PRO_5045260349" evidence="1">
    <location>
        <begin position="24"/>
        <end position="181"/>
    </location>
</feature>
<evidence type="ECO:0000256" key="1">
    <source>
        <dbReference type="SAM" id="SignalP"/>
    </source>
</evidence>
<comment type="caution">
    <text evidence="2">The sequence shown here is derived from an EMBL/GenBank/DDBJ whole genome shotgun (WGS) entry which is preliminary data.</text>
</comment>
<evidence type="ECO:0000313" key="2">
    <source>
        <dbReference type="EMBL" id="MFC6081333.1"/>
    </source>
</evidence>
<accession>A0ABW1NEL2</accession>